<reference evidence="1" key="2">
    <citation type="journal article" date="2020" name="Nat. Commun.">
        <title>Large-scale genome sequencing of mycorrhizal fungi provides insights into the early evolution of symbiotic traits.</title>
        <authorList>
            <person name="Miyauchi S."/>
            <person name="Kiss E."/>
            <person name="Kuo A."/>
            <person name="Drula E."/>
            <person name="Kohler A."/>
            <person name="Sanchez-Garcia M."/>
            <person name="Morin E."/>
            <person name="Andreopoulos B."/>
            <person name="Barry K.W."/>
            <person name="Bonito G."/>
            <person name="Buee M."/>
            <person name="Carver A."/>
            <person name="Chen C."/>
            <person name="Cichocki N."/>
            <person name="Clum A."/>
            <person name="Culley D."/>
            <person name="Crous P.W."/>
            <person name="Fauchery L."/>
            <person name="Girlanda M."/>
            <person name="Hayes R.D."/>
            <person name="Keri Z."/>
            <person name="LaButti K."/>
            <person name="Lipzen A."/>
            <person name="Lombard V."/>
            <person name="Magnuson J."/>
            <person name="Maillard F."/>
            <person name="Murat C."/>
            <person name="Nolan M."/>
            <person name="Ohm R.A."/>
            <person name="Pangilinan J."/>
            <person name="Pereira M.F."/>
            <person name="Perotto S."/>
            <person name="Peter M."/>
            <person name="Pfister S."/>
            <person name="Riley R."/>
            <person name="Sitrit Y."/>
            <person name="Stielow J.B."/>
            <person name="Szollosi G."/>
            <person name="Zifcakova L."/>
            <person name="Stursova M."/>
            <person name="Spatafora J.W."/>
            <person name="Tedersoo L."/>
            <person name="Vaario L.M."/>
            <person name="Yamada A."/>
            <person name="Yan M."/>
            <person name="Wang P."/>
            <person name="Xu J."/>
            <person name="Bruns T."/>
            <person name="Baldrian P."/>
            <person name="Vilgalys R."/>
            <person name="Dunand C."/>
            <person name="Henrissat B."/>
            <person name="Grigoriev I.V."/>
            <person name="Hibbett D."/>
            <person name="Nagy L.G."/>
            <person name="Martin F.M."/>
        </authorList>
    </citation>
    <scope>NUCLEOTIDE SEQUENCE</scope>
    <source>
        <strain evidence="1">BED1</strain>
    </source>
</reference>
<comment type="caution">
    <text evidence="1">The sequence shown here is derived from an EMBL/GenBank/DDBJ whole genome shotgun (WGS) entry which is preliminary data.</text>
</comment>
<evidence type="ECO:0000313" key="1">
    <source>
        <dbReference type="EMBL" id="KAF8444463.1"/>
    </source>
</evidence>
<dbReference type="Proteomes" id="UP001194468">
    <property type="component" value="Unassembled WGS sequence"/>
</dbReference>
<protein>
    <submittedName>
        <fullName evidence="1">Uncharacterized protein</fullName>
    </submittedName>
</protein>
<dbReference type="EMBL" id="WHUW01000006">
    <property type="protein sequence ID" value="KAF8444463.1"/>
    <property type="molecule type" value="Genomic_DNA"/>
</dbReference>
<name>A0AAD4GHK8_BOLED</name>
<evidence type="ECO:0000313" key="2">
    <source>
        <dbReference type="Proteomes" id="UP001194468"/>
    </source>
</evidence>
<accession>A0AAD4GHK8</accession>
<dbReference type="AlphaFoldDB" id="A0AAD4GHK8"/>
<organism evidence="1 2">
    <name type="scientific">Boletus edulis BED1</name>
    <dbReference type="NCBI Taxonomy" id="1328754"/>
    <lineage>
        <taxon>Eukaryota</taxon>
        <taxon>Fungi</taxon>
        <taxon>Dikarya</taxon>
        <taxon>Basidiomycota</taxon>
        <taxon>Agaricomycotina</taxon>
        <taxon>Agaricomycetes</taxon>
        <taxon>Agaricomycetidae</taxon>
        <taxon>Boletales</taxon>
        <taxon>Boletineae</taxon>
        <taxon>Boletaceae</taxon>
        <taxon>Boletoideae</taxon>
        <taxon>Boletus</taxon>
    </lineage>
</organism>
<gene>
    <name evidence="1" type="ORF">L210DRAFT_3502066</name>
</gene>
<keyword evidence="2" id="KW-1185">Reference proteome</keyword>
<proteinExistence type="predicted"/>
<reference evidence="1" key="1">
    <citation type="submission" date="2019-10" db="EMBL/GenBank/DDBJ databases">
        <authorList>
            <consortium name="DOE Joint Genome Institute"/>
            <person name="Kuo A."/>
            <person name="Miyauchi S."/>
            <person name="Kiss E."/>
            <person name="Drula E."/>
            <person name="Kohler A."/>
            <person name="Sanchez-Garcia M."/>
            <person name="Andreopoulos B."/>
            <person name="Barry K.W."/>
            <person name="Bonito G."/>
            <person name="Buee M."/>
            <person name="Carver A."/>
            <person name="Chen C."/>
            <person name="Cichocki N."/>
            <person name="Clum A."/>
            <person name="Culley D."/>
            <person name="Crous P.W."/>
            <person name="Fauchery L."/>
            <person name="Girlanda M."/>
            <person name="Hayes R."/>
            <person name="Keri Z."/>
            <person name="LaButti K."/>
            <person name="Lipzen A."/>
            <person name="Lombard V."/>
            <person name="Magnuson J."/>
            <person name="Maillard F."/>
            <person name="Morin E."/>
            <person name="Murat C."/>
            <person name="Nolan M."/>
            <person name="Ohm R."/>
            <person name="Pangilinan J."/>
            <person name="Pereira M."/>
            <person name="Perotto S."/>
            <person name="Peter M."/>
            <person name="Riley R."/>
            <person name="Sitrit Y."/>
            <person name="Stielow B."/>
            <person name="Szollosi G."/>
            <person name="Zifcakova L."/>
            <person name="Stursova M."/>
            <person name="Spatafora J.W."/>
            <person name="Tedersoo L."/>
            <person name="Vaario L.-M."/>
            <person name="Yamada A."/>
            <person name="Yan M."/>
            <person name="Wang P."/>
            <person name="Xu J."/>
            <person name="Bruns T."/>
            <person name="Baldrian P."/>
            <person name="Vilgalys R."/>
            <person name="Henrissat B."/>
            <person name="Grigoriev I.V."/>
            <person name="Hibbett D."/>
            <person name="Nagy L.G."/>
            <person name="Martin F.M."/>
        </authorList>
    </citation>
    <scope>NUCLEOTIDE SEQUENCE</scope>
    <source>
        <strain evidence="1">BED1</strain>
    </source>
</reference>
<sequence length="346" mass="38773">MEQLIKTCKPLVDTISNCEAWDASLASCMLELIRAARKMSQIPLDLGNNSGFWMHVKHIFNCRFHTMNTDHHVLTLYLHPMCRKLATSQVANGRNFEFMVLVALLIAQQWRWDEAEAKSLVQDLKEYHRCTGVFAGAQADALKWWEQLPVTTQQCPLKTMAVVHAADVERYFSRLGDTQSVKRCNLTVETFKGLNHAAGKSVHRKHAHMHTQTKPGIDASLAEDLTKNFTWVPPLTTQSEPEDDYLAGPEAVTDEELSSAFDALDHEKQDTSVLATNSYLGTQVDPELELDGNKVLEGQVYTWKELEVVDKGSLLMGFAEDILVLNKAGDGNWDIQALLSSEGVAF</sequence>